<accession>A0A3Q9FSI6</accession>
<dbReference type="GO" id="GO:0009279">
    <property type="term" value="C:cell outer membrane"/>
    <property type="evidence" value="ECO:0007669"/>
    <property type="project" value="UniProtKB-SubCell"/>
</dbReference>
<keyword evidence="3" id="KW-0998">Cell outer membrane</keyword>
<evidence type="ECO:0000259" key="6">
    <source>
        <dbReference type="PROSITE" id="PS51123"/>
    </source>
</evidence>
<dbReference type="InterPro" id="IPR011990">
    <property type="entry name" value="TPR-like_helical_dom_sf"/>
</dbReference>
<evidence type="ECO:0000256" key="1">
    <source>
        <dbReference type="ARBA" id="ARBA00004442"/>
    </source>
</evidence>
<dbReference type="PROSITE" id="PS51123">
    <property type="entry name" value="OMPA_2"/>
    <property type="match status" value="1"/>
</dbReference>
<name>A0A3Q9FSI6_9BACT</name>
<dbReference type="Gene3D" id="2.60.40.1120">
    <property type="entry name" value="Carboxypeptidase-like, regulatory domain"/>
    <property type="match status" value="1"/>
</dbReference>
<reference evidence="7 8" key="1">
    <citation type="submission" date="2018-12" db="EMBL/GenBank/DDBJ databases">
        <title>Flammeovirga pectinis sp. nov., isolated from the gut of the Korean scallop, Patinopecten yessoensis.</title>
        <authorList>
            <person name="Bae J.-W."/>
            <person name="Jeong Y.-S."/>
            <person name="Kang W."/>
        </authorList>
    </citation>
    <scope>NUCLEOTIDE SEQUENCE [LARGE SCALE GENOMIC DNA]</scope>
    <source>
        <strain evidence="7 8">L12M1</strain>
    </source>
</reference>
<feature type="chain" id="PRO_5018691669" description="OmpA-like domain-containing protein" evidence="5">
    <location>
        <begin position="20"/>
        <end position="823"/>
    </location>
</feature>
<evidence type="ECO:0000256" key="3">
    <source>
        <dbReference type="ARBA" id="ARBA00023237"/>
    </source>
</evidence>
<dbReference type="InterPro" id="IPR050330">
    <property type="entry name" value="Bact_OuterMem_StrucFunc"/>
</dbReference>
<dbReference type="InterPro" id="IPR011042">
    <property type="entry name" value="6-blade_b-propeller_TolB-like"/>
</dbReference>
<dbReference type="Gene3D" id="1.25.40.10">
    <property type="entry name" value="Tetratricopeptide repeat domain"/>
    <property type="match status" value="1"/>
</dbReference>
<dbReference type="Gene3D" id="2.60.40.10">
    <property type="entry name" value="Immunoglobulins"/>
    <property type="match status" value="1"/>
</dbReference>
<dbReference type="InterPro" id="IPR006664">
    <property type="entry name" value="OMP_bac"/>
</dbReference>
<dbReference type="InterPro" id="IPR006665">
    <property type="entry name" value="OmpA-like"/>
</dbReference>
<dbReference type="SUPFAM" id="SSF103088">
    <property type="entry name" value="OmpA-like"/>
    <property type="match status" value="1"/>
</dbReference>
<dbReference type="CDD" id="cd07185">
    <property type="entry name" value="OmpA_C-like"/>
    <property type="match status" value="1"/>
</dbReference>
<evidence type="ECO:0000256" key="4">
    <source>
        <dbReference type="PROSITE-ProRule" id="PRU00473"/>
    </source>
</evidence>
<dbReference type="InterPro" id="IPR008969">
    <property type="entry name" value="CarboxyPept-like_regulatory"/>
</dbReference>
<proteinExistence type="predicted"/>
<keyword evidence="8" id="KW-1185">Reference proteome</keyword>
<dbReference type="KEGG" id="fll:EI427_24810"/>
<dbReference type="Proteomes" id="UP000267268">
    <property type="component" value="Chromosome 2"/>
</dbReference>
<dbReference type="RefSeq" id="WP_126620144.1">
    <property type="nucleotide sequence ID" value="NZ_CP034563.1"/>
</dbReference>
<evidence type="ECO:0000313" key="8">
    <source>
        <dbReference type="Proteomes" id="UP000267268"/>
    </source>
</evidence>
<dbReference type="Gene3D" id="3.30.1330.60">
    <property type="entry name" value="OmpA-like domain"/>
    <property type="match status" value="1"/>
</dbReference>
<dbReference type="PANTHER" id="PTHR30329:SF21">
    <property type="entry name" value="LIPOPROTEIN YIAD-RELATED"/>
    <property type="match status" value="1"/>
</dbReference>
<feature type="domain" description="OmpA-like" evidence="6">
    <location>
        <begin position="586"/>
        <end position="705"/>
    </location>
</feature>
<comment type="subcellular location">
    <subcellularLocation>
        <location evidence="1">Cell outer membrane</location>
    </subcellularLocation>
</comment>
<dbReference type="Pfam" id="PF12895">
    <property type="entry name" value="ANAPC3"/>
    <property type="match status" value="1"/>
</dbReference>
<dbReference type="Pfam" id="PF00691">
    <property type="entry name" value="OmpA"/>
    <property type="match status" value="1"/>
</dbReference>
<organism evidence="7 8">
    <name type="scientific">Flammeovirga pectinis</name>
    <dbReference type="NCBI Taxonomy" id="2494373"/>
    <lineage>
        <taxon>Bacteria</taxon>
        <taxon>Pseudomonadati</taxon>
        <taxon>Bacteroidota</taxon>
        <taxon>Cytophagia</taxon>
        <taxon>Cytophagales</taxon>
        <taxon>Flammeovirgaceae</taxon>
        <taxon>Flammeovirga</taxon>
    </lineage>
</organism>
<dbReference type="InterPro" id="IPR036737">
    <property type="entry name" value="OmpA-like_sf"/>
</dbReference>
<dbReference type="PANTHER" id="PTHR30329">
    <property type="entry name" value="STATOR ELEMENT OF FLAGELLAR MOTOR COMPLEX"/>
    <property type="match status" value="1"/>
</dbReference>
<keyword evidence="5" id="KW-0732">Signal</keyword>
<gene>
    <name evidence="7" type="ORF">EI427_24810</name>
</gene>
<evidence type="ECO:0000256" key="5">
    <source>
        <dbReference type="SAM" id="SignalP"/>
    </source>
</evidence>
<sequence length="823" mass="93601">MKSVLFSIFFLSTLFVVNAQTIENVDIKNADERIAQKVDNLDYSSALKKYQKAYRKAKKSDDKVFYAVRQAECYDKINKPKKAIKLYNEIDSLGGSLKGNDAEVFGDAFFKIGKYKEAEELYDRAAKGVKKEDKKRIYGKRKNIAEIEKLLSSEEAYEVKFAPFNSKQDDFSPIEYNNGIIFVSNRNDDQTGRKKYVGDGGNFLDLYFVGENDEISNLSKSINTKFHEGSASISNDGTLMVFTRSTKREQSDTNASRLQLYFSKKEGNEWGKPYPFLWNMEAYSTGHPYFSPDNKKLYYISDRPGGIGGSDIYYSEKIGNDWSRPIPLGPEINTVRDELFPTLDSHNKLFFSSNGWGGLGGLDVFVQDLANIQPSPINLRIPINSSFDDFGVLITKSGKQYISSNRDVEQSKSQRDNILEIVRKDFKGIVIDKFSRVPIGEADITIDGKVVTKSDSTGIFSVSFKDWNNKQNILGSKYSYQADSVLGDSVDQILLNTELVVLELVQPLIEGVVYDSTSKKALIARVIVNEKSTGKETIFYTDSVGHYQFKGLPNEHYDLRAERPKYFTNRRALNTTTKLFIKKDIALEPITGQKIRIYYDFDKSDIRDDASYLLDTLVNMMTFNPTIKIELSSHTDKRGKNWYNQQLSEKRAKEAFNYAVKNGIAANRMVYKGYGESQPQIKCEPCSEEEHQLNRRTEFYVTGYTNEDNYFGDDYKALFEGESANLLIGFDGELMRSANKVISGLVQEINDEINGLKVLIEDDAGNTLGTTTTSEEGIFNIHVASKYKYVLKILRNNKVVTTKYVDLYEFKNKNSIDIKVFLD</sequence>
<evidence type="ECO:0000313" key="7">
    <source>
        <dbReference type="EMBL" id="AZQ65435.1"/>
    </source>
</evidence>
<dbReference type="AlphaFoldDB" id="A0A3Q9FSI6"/>
<keyword evidence="2 4" id="KW-0472">Membrane</keyword>
<dbReference type="SUPFAM" id="SSF82171">
    <property type="entry name" value="DPP6 N-terminal domain-like"/>
    <property type="match status" value="1"/>
</dbReference>
<feature type="signal peptide" evidence="5">
    <location>
        <begin position="1"/>
        <end position="19"/>
    </location>
</feature>
<evidence type="ECO:0000256" key="2">
    <source>
        <dbReference type="ARBA" id="ARBA00023136"/>
    </source>
</evidence>
<dbReference type="SUPFAM" id="SSF48452">
    <property type="entry name" value="TPR-like"/>
    <property type="match status" value="1"/>
</dbReference>
<protein>
    <recommendedName>
        <fullName evidence="6">OmpA-like domain-containing protein</fullName>
    </recommendedName>
</protein>
<dbReference type="Pfam" id="PF07676">
    <property type="entry name" value="PD40"/>
    <property type="match status" value="2"/>
</dbReference>
<dbReference type="InterPro" id="IPR013783">
    <property type="entry name" value="Ig-like_fold"/>
</dbReference>
<dbReference type="InterPro" id="IPR011659">
    <property type="entry name" value="WD40"/>
</dbReference>
<dbReference type="OrthoDB" id="1488841at2"/>
<dbReference type="Gene3D" id="2.120.10.30">
    <property type="entry name" value="TolB, C-terminal domain"/>
    <property type="match status" value="1"/>
</dbReference>
<dbReference type="SUPFAM" id="SSF49464">
    <property type="entry name" value="Carboxypeptidase regulatory domain-like"/>
    <property type="match status" value="1"/>
</dbReference>
<dbReference type="EMBL" id="CP034563">
    <property type="protein sequence ID" value="AZQ65435.1"/>
    <property type="molecule type" value="Genomic_DNA"/>
</dbReference>
<dbReference type="PRINTS" id="PR01021">
    <property type="entry name" value="OMPADOMAIN"/>
</dbReference>